<proteinExistence type="predicted"/>
<comment type="caution">
    <text evidence="1">The sequence shown here is derived from an EMBL/GenBank/DDBJ whole genome shotgun (WGS) entry which is preliminary data.</text>
</comment>
<protein>
    <submittedName>
        <fullName evidence="1">Uncharacterized protein</fullName>
    </submittedName>
</protein>
<reference evidence="1" key="1">
    <citation type="journal article" date="2023" name="PLoS Negl. Trop. Dis.">
        <title>A genome sequence for Biomphalaria pfeifferi, the major vector snail for the human-infecting parasite Schistosoma mansoni.</title>
        <authorList>
            <person name="Bu L."/>
            <person name="Lu L."/>
            <person name="Laidemitt M.R."/>
            <person name="Zhang S.M."/>
            <person name="Mutuku M."/>
            <person name="Mkoji G."/>
            <person name="Steinauer M."/>
            <person name="Loker E.S."/>
        </authorList>
    </citation>
    <scope>NUCLEOTIDE SEQUENCE</scope>
    <source>
        <strain evidence="1">KasaAsao</strain>
    </source>
</reference>
<evidence type="ECO:0000313" key="2">
    <source>
        <dbReference type="Proteomes" id="UP001233172"/>
    </source>
</evidence>
<sequence>MPGNIRCWMHDNFRASSLIGGDFSKPSHAKDSENRFLETSGNCNHCCVKRITSGARMEEMRTLWQYQKVNCRNLFS</sequence>
<dbReference type="Proteomes" id="UP001233172">
    <property type="component" value="Unassembled WGS sequence"/>
</dbReference>
<organism evidence="1 2">
    <name type="scientific">Biomphalaria pfeifferi</name>
    <name type="common">Bloodfluke planorb</name>
    <name type="synonym">Freshwater snail</name>
    <dbReference type="NCBI Taxonomy" id="112525"/>
    <lineage>
        <taxon>Eukaryota</taxon>
        <taxon>Metazoa</taxon>
        <taxon>Spiralia</taxon>
        <taxon>Lophotrochozoa</taxon>
        <taxon>Mollusca</taxon>
        <taxon>Gastropoda</taxon>
        <taxon>Heterobranchia</taxon>
        <taxon>Euthyneura</taxon>
        <taxon>Panpulmonata</taxon>
        <taxon>Hygrophila</taxon>
        <taxon>Lymnaeoidea</taxon>
        <taxon>Planorbidae</taxon>
        <taxon>Biomphalaria</taxon>
    </lineage>
</organism>
<dbReference type="AlphaFoldDB" id="A0AAD8BHB5"/>
<keyword evidence="2" id="KW-1185">Reference proteome</keyword>
<accession>A0AAD8BHB5</accession>
<evidence type="ECO:0000313" key="1">
    <source>
        <dbReference type="EMBL" id="KAK0054436.1"/>
    </source>
</evidence>
<reference evidence="1" key="2">
    <citation type="submission" date="2023-04" db="EMBL/GenBank/DDBJ databases">
        <authorList>
            <person name="Bu L."/>
            <person name="Lu L."/>
            <person name="Laidemitt M.R."/>
            <person name="Zhang S.M."/>
            <person name="Mutuku M."/>
            <person name="Mkoji G."/>
            <person name="Steinauer M."/>
            <person name="Loker E.S."/>
        </authorList>
    </citation>
    <scope>NUCLEOTIDE SEQUENCE</scope>
    <source>
        <strain evidence="1">KasaAsao</strain>
        <tissue evidence="1">Whole Snail</tissue>
    </source>
</reference>
<name>A0AAD8BHB5_BIOPF</name>
<gene>
    <name evidence="1" type="ORF">Bpfe_016264</name>
</gene>
<dbReference type="EMBL" id="JASAOG010000078">
    <property type="protein sequence ID" value="KAK0054436.1"/>
    <property type="molecule type" value="Genomic_DNA"/>
</dbReference>